<keyword evidence="5 6" id="KW-0472">Membrane</keyword>
<accession>A0A5B8VB77</accession>
<keyword evidence="3 6" id="KW-0812">Transmembrane</keyword>
<gene>
    <name evidence="7" type="ORF">FRZ67_16130</name>
</gene>
<dbReference type="KEGG" id="pgin:FRZ67_16130"/>
<keyword evidence="4 6" id="KW-1133">Transmembrane helix</keyword>
<feature type="transmembrane region" description="Helical" evidence="6">
    <location>
        <begin position="106"/>
        <end position="126"/>
    </location>
</feature>
<evidence type="ECO:0000313" key="7">
    <source>
        <dbReference type="EMBL" id="QEC68757.1"/>
    </source>
</evidence>
<evidence type="ECO:0000256" key="5">
    <source>
        <dbReference type="ARBA" id="ARBA00023136"/>
    </source>
</evidence>
<evidence type="ECO:0000313" key="8">
    <source>
        <dbReference type="Proteomes" id="UP000321533"/>
    </source>
</evidence>
<dbReference type="Proteomes" id="UP000321533">
    <property type="component" value="Chromosome"/>
</dbReference>
<dbReference type="InterPro" id="IPR006696">
    <property type="entry name" value="DUF423"/>
</dbReference>
<proteinExistence type="inferred from homology"/>
<evidence type="ECO:0000256" key="3">
    <source>
        <dbReference type="ARBA" id="ARBA00022692"/>
    </source>
</evidence>
<evidence type="ECO:0000256" key="2">
    <source>
        <dbReference type="ARBA" id="ARBA00009694"/>
    </source>
</evidence>
<dbReference type="OrthoDB" id="9802121at2"/>
<feature type="transmembrane region" description="Helical" evidence="6">
    <location>
        <begin position="75"/>
        <end position="94"/>
    </location>
</feature>
<dbReference type="GO" id="GO:0005886">
    <property type="term" value="C:plasma membrane"/>
    <property type="evidence" value="ECO:0007669"/>
    <property type="project" value="TreeGrafter"/>
</dbReference>
<dbReference type="AlphaFoldDB" id="A0A5B8VB77"/>
<comment type="similarity">
    <text evidence="2">Belongs to the UPF0382 family.</text>
</comment>
<keyword evidence="8" id="KW-1185">Reference proteome</keyword>
<dbReference type="PANTHER" id="PTHR43461:SF1">
    <property type="entry name" value="TRANSMEMBRANE PROTEIN 256"/>
    <property type="match status" value="1"/>
</dbReference>
<name>A0A5B8VB77_9BACT</name>
<evidence type="ECO:0000256" key="1">
    <source>
        <dbReference type="ARBA" id="ARBA00004141"/>
    </source>
</evidence>
<dbReference type="Pfam" id="PF04241">
    <property type="entry name" value="DUF423"/>
    <property type="match status" value="1"/>
</dbReference>
<feature type="transmembrane region" description="Helical" evidence="6">
    <location>
        <begin position="47"/>
        <end position="63"/>
    </location>
</feature>
<sequence length="128" mass="14312">MHKTFLITAAILGAITVALGAFGAHDLKERVNEYTLAIFETAVKYQFYHVFALLVTAILFQYFNPTWLLWSGRLFITGTIFFSGSLYLLTFFLANGNENMKWLGAITPIGGLCFIAGWICMAVAVWKS</sequence>
<comment type="subcellular location">
    <subcellularLocation>
        <location evidence="1">Membrane</location>
        <topology evidence="1">Multi-pass membrane protein</topology>
    </subcellularLocation>
</comment>
<dbReference type="EMBL" id="CP042435">
    <property type="protein sequence ID" value="QEC68757.1"/>
    <property type="molecule type" value="Genomic_DNA"/>
</dbReference>
<dbReference type="RefSeq" id="WP_147191102.1">
    <property type="nucleotide sequence ID" value="NZ_CP042435.1"/>
</dbReference>
<organism evidence="7 8">
    <name type="scientific">Panacibacter ginsenosidivorans</name>
    <dbReference type="NCBI Taxonomy" id="1813871"/>
    <lineage>
        <taxon>Bacteria</taxon>
        <taxon>Pseudomonadati</taxon>
        <taxon>Bacteroidota</taxon>
        <taxon>Chitinophagia</taxon>
        <taxon>Chitinophagales</taxon>
        <taxon>Chitinophagaceae</taxon>
        <taxon>Panacibacter</taxon>
    </lineage>
</organism>
<protein>
    <submittedName>
        <fullName evidence="7">DUF423 domain-containing protein</fullName>
    </submittedName>
</protein>
<evidence type="ECO:0000256" key="4">
    <source>
        <dbReference type="ARBA" id="ARBA00022989"/>
    </source>
</evidence>
<evidence type="ECO:0000256" key="6">
    <source>
        <dbReference type="SAM" id="Phobius"/>
    </source>
</evidence>
<dbReference type="PANTHER" id="PTHR43461">
    <property type="entry name" value="TRANSMEMBRANE PROTEIN 256"/>
    <property type="match status" value="1"/>
</dbReference>
<reference evidence="7 8" key="1">
    <citation type="journal article" date="2016" name="Int. J. Syst. Evol. Microbiol.">
        <title>Panacibacter ginsenosidivorans gen. nov., sp. nov., with ginsenoside converting activity isolated from soil of a ginseng field.</title>
        <authorList>
            <person name="Siddiqi M.Z."/>
            <person name="Muhammad Shafi S."/>
            <person name="Choi K.D."/>
            <person name="Im W.T."/>
        </authorList>
    </citation>
    <scope>NUCLEOTIDE SEQUENCE [LARGE SCALE GENOMIC DNA]</scope>
    <source>
        <strain evidence="7 8">Gsoil1550</strain>
    </source>
</reference>